<name>A0AAW8Q0V2_VIBPH</name>
<dbReference type="Proteomes" id="UP001253193">
    <property type="component" value="Unassembled WGS sequence"/>
</dbReference>
<comment type="caution">
    <text evidence="1">The sequence shown here is derived from an EMBL/GenBank/DDBJ whole genome shotgun (WGS) entry which is preliminary data.</text>
</comment>
<proteinExistence type="predicted"/>
<gene>
    <name evidence="1" type="ORF">QX249_11145</name>
</gene>
<evidence type="ECO:0000313" key="1">
    <source>
        <dbReference type="EMBL" id="MDS1821219.1"/>
    </source>
</evidence>
<accession>A0AAW8Q0V2</accession>
<evidence type="ECO:0000313" key="2">
    <source>
        <dbReference type="Proteomes" id="UP001253193"/>
    </source>
</evidence>
<protein>
    <submittedName>
        <fullName evidence="1">Uncharacterized protein</fullName>
    </submittedName>
</protein>
<sequence>MNTPLKLQPFDLELALSGSPVVTRDGRSVTDIKVINESAPKSAKEANDNDLEYEQGIEVTIHNPNFSDRYSYYHNGGSHKYGLDTEADLFLHL</sequence>
<dbReference type="RefSeq" id="WP_311020090.1">
    <property type="nucleotide sequence ID" value="NZ_JAUHGG010000003.1"/>
</dbReference>
<reference evidence="1" key="1">
    <citation type="submission" date="2023-06" db="EMBL/GenBank/DDBJ databases">
        <title>Genomic Diversity of Vibrio spp. and Metagenomic Analysis of Pathogens in Florida Gulf Coastal Waters Following Hurricane Ian.</title>
        <authorList>
            <person name="Brumfield K.D."/>
        </authorList>
    </citation>
    <scope>NUCLEOTIDE SEQUENCE</scope>
    <source>
        <strain evidence="1">WBS2B-138</strain>
    </source>
</reference>
<dbReference type="AlphaFoldDB" id="A0AAW8Q0V2"/>
<organism evidence="1 2">
    <name type="scientific">Vibrio parahaemolyticus</name>
    <dbReference type="NCBI Taxonomy" id="670"/>
    <lineage>
        <taxon>Bacteria</taxon>
        <taxon>Pseudomonadati</taxon>
        <taxon>Pseudomonadota</taxon>
        <taxon>Gammaproteobacteria</taxon>
        <taxon>Vibrionales</taxon>
        <taxon>Vibrionaceae</taxon>
        <taxon>Vibrio</taxon>
    </lineage>
</organism>
<dbReference type="EMBL" id="JAUHGG010000003">
    <property type="protein sequence ID" value="MDS1821219.1"/>
    <property type="molecule type" value="Genomic_DNA"/>
</dbReference>